<dbReference type="Proteomes" id="UP000030645">
    <property type="component" value="Unassembled WGS sequence"/>
</dbReference>
<evidence type="ECO:0000313" key="2">
    <source>
        <dbReference type="Proteomes" id="UP000030645"/>
    </source>
</evidence>
<proteinExistence type="predicted"/>
<sequence length="154" mass="16967">MVDRKTTLTGFLREIEITRYYSWSVGSGWSSDATSGHDAGLLAESWSPNSSRRWLSREGGCVWCSVSVGVDLTRLGGGLLVAWTVVSNVFGSEWPRSHGAFPSSPPVVLFLYGGSAQIWLSHFGKRLSIDGFLLLFSCHNRWCVLRMVLCLPPA</sequence>
<name>W9RNA9_9ROSA</name>
<accession>W9RNA9</accession>
<reference evidence="2" key="1">
    <citation type="submission" date="2013-01" db="EMBL/GenBank/DDBJ databases">
        <title>Draft Genome Sequence of a Mulberry Tree, Morus notabilis C.K. Schneid.</title>
        <authorList>
            <person name="He N."/>
            <person name="Zhao S."/>
        </authorList>
    </citation>
    <scope>NUCLEOTIDE SEQUENCE</scope>
</reference>
<gene>
    <name evidence="1" type="ORF">L484_020393</name>
</gene>
<keyword evidence="2" id="KW-1185">Reference proteome</keyword>
<evidence type="ECO:0000313" key="1">
    <source>
        <dbReference type="EMBL" id="EXB88325.1"/>
    </source>
</evidence>
<dbReference type="AlphaFoldDB" id="W9RNA9"/>
<organism evidence="1 2">
    <name type="scientific">Morus notabilis</name>
    <dbReference type="NCBI Taxonomy" id="981085"/>
    <lineage>
        <taxon>Eukaryota</taxon>
        <taxon>Viridiplantae</taxon>
        <taxon>Streptophyta</taxon>
        <taxon>Embryophyta</taxon>
        <taxon>Tracheophyta</taxon>
        <taxon>Spermatophyta</taxon>
        <taxon>Magnoliopsida</taxon>
        <taxon>eudicotyledons</taxon>
        <taxon>Gunneridae</taxon>
        <taxon>Pentapetalae</taxon>
        <taxon>rosids</taxon>
        <taxon>fabids</taxon>
        <taxon>Rosales</taxon>
        <taxon>Moraceae</taxon>
        <taxon>Moreae</taxon>
        <taxon>Morus</taxon>
    </lineage>
</organism>
<dbReference type="EMBL" id="KE344952">
    <property type="protein sequence ID" value="EXB88325.1"/>
    <property type="molecule type" value="Genomic_DNA"/>
</dbReference>
<protein>
    <submittedName>
        <fullName evidence="1">Uncharacterized protein</fullName>
    </submittedName>
</protein>